<sequence length="76" mass="9153">MQRQSKVISISLPKSVYTKLELLRKREEKSRSELIKNLIQNYEREQLWQEAYKRGAQTKKQFNIASEEDILRIIND</sequence>
<dbReference type="EMBL" id="LBZM01000023">
    <property type="protein sequence ID" value="KKR71619.1"/>
    <property type="molecule type" value="Genomic_DNA"/>
</dbReference>
<organism evidence="2 3">
    <name type="scientific">Candidatus Roizmanbacteria bacterium GW2011_GWB1_40_7</name>
    <dbReference type="NCBI Taxonomy" id="1618482"/>
    <lineage>
        <taxon>Bacteria</taxon>
        <taxon>Candidatus Roizmaniibacteriota</taxon>
    </lineage>
</organism>
<dbReference type="Pfam" id="PF01402">
    <property type="entry name" value="RHH_1"/>
    <property type="match status" value="1"/>
</dbReference>
<dbReference type="GO" id="GO:0006355">
    <property type="term" value="P:regulation of DNA-templated transcription"/>
    <property type="evidence" value="ECO:0007669"/>
    <property type="project" value="InterPro"/>
</dbReference>
<protein>
    <recommendedName>
        <fullName evidence="1">Ribbon-helix-helix protein CopG domain-containing protein</fullName>
    </recommendedName>
</protein>
<evidence type="ECO:0000313" key="3">
    <source>
        <dbReference type="Proteomes" id="UP000034664"/>
    </source>
</evidence>
<accession>A0A0G0T3R2</accession>
<dbReference type="Gene3D" id="1.10.1220.10">
    <property type="entry name" value="Met repressor-like"/>
    <property type="match status" value="1"/>
</dbReference>
<dbReference type="AlphaFoldDB" id="A0A0G0T3R2"/>
<dbReference type="SUPFAM" id="SSF47598">
    <property type="entry name" value="Ribbon-helix-helix"/>
    <property type="match status" value="1"/>
</dbReference>
<dbReference type="InterPro" id="IPR002145">
    <property type="entry name" value="CopG"/>
</dbReference>
<feature type="domain" description="Ribbon-helix-helix protein CopG" evidence="1">
    <location>
        <begin position="6"/>
        <end position="44"/>
    </location>
</feature>
<evidence type="ECO:0000313" key="2">
    <source>
        <dbReference type="EMBL" id="KKR71619.1"/>
    </source>
</evidence>
<evidence type="ECO:0000259" key="1">
    <source>
        <dbReference type="Pfam" id="PF01402"/>
    </source>
</evidence>
<proteinExistence type="predicted"/>
<reference evidence="2 3" key="1">
    <citation type="journal article" date="2015" name="Nature">
        <title>rRNA introns, odd ribosomes, and small enigmatic genomes across a large radiation of phyla.</title>
        <authorList>
            <person name="Brown C.T."/>
            <person name="Hug L.A."/>
            <person name="Thomas B.C."/>
            <person name="Sharon I."/>
            <person name="Castelle C.J."/>
            <person name="Singh A."/>
            <person name="Wilkins M.J."/>
            <person name="Williams K.H."/>
            <person name="Banfield J.F."/>
        </authorList>
    </citation>
    <scope>NUCLEOTIDE SEQUENCE [LARGE SCALE GENOMIC DNA]</scope>
</reference>
<comment type="caution">
    <text evidence="2">The sequence shown here is derived from an EMBL/GenBank/DDBJ whole genome shotgun (WGS) entry which is preliminary data.</text>
</comment>
<dbReference type="InterPro" id="IPR010985">
    <property type="entry name" value="Ribbon_hlx_hlx"/>
</dbReference>
<dbReference type="Proteomes" id="UP000034664">
    <property type="component" value="Unassembled WGS sequence"/>
</dbReference>
<dbReference type="InterPro" id="IPR013321">
    <property type="entry name" value="Arc_rbn_hlx_hlx"/>
</dbReference>
<name>A0A0G0T3R2_9BACT</name>
<gene>
    <name evidence="2" type="ORF">UU14_C0023G0019</name>
</gene>